<accession>A0A7X0RQ86</accession>
<dbReference type="Gene3D" id="1.20.1250.20">
    <property type="entry name" value="MFS general substrate transporter like domains"/>
    <property type="match status" value="1"/>
</dbReference>
<evidence type="ECO:0000313" key="9">
    <source>
        <dbReference type="EMBL" id="MBB6671541.1"/>
    </source>
</evidence>
<feature type="transmembrane region" description="Helical" evidence="7">
    <location>
        <begin position="301"/>
        <end position="322"/>
    </location>
</feature>
<comment type="caution">
    <text evidence="9">The sequence shown here is derived from an EMBL/GenBank/DDBJ whole genome shotgun (WGS) entry which is preliminary data.</text>
</comment>
<evidence type="ECO:0000256" key="3">
    <source>
        <dbReference type="ARBA" id="ARBA00022475"/>
    </source>
</evidence>
<feature type="transmembrane region" description="Helical" evidence="7">
    <location>
        <begin position="396"/>
        <end position="417"/>
    </location>
</feature>
<keyword evidence="5 7" id="KW-1133">Transmembrane helix</keyword>
<dbReference type="SUPFAM" id="SSF103473">
    <property type="entry name" value="MFS general substrate transporter"/>
    <property type="match status" value="1"/>
</dbReference>
<comment type="subcellular location">
    <subcellularLocation>
        <location evidence="1">Cell membrane</location>
        <topology evidence="1">Multi-pass membrane protein</topology>
    </subcellularLocation>
</comment>
<dbReference type="InterPro" id="IPR011701">
    <property type="entry name" value="MFS"/>
</dbReference>
<evidence type="ECO:0000256" key="6">
    <source>
        <dbReference type="ARBA" id="ARBA00023136"/>
    </source>
</evidence>
<proteinExistence type="predicted"/>
<evidence type="ECO:0000256" key="5">
    <source>
        <dbReference type="ARBA" id="ARBA00022989"/>
    </source>
</evidence>
<keyword evidence="4 7" id="KW-0812">Transmembrane</keyword>
<keyword evidence="3" id="KW-1003">Cell membrane</keyword>
<name>A0A7X0RQ86_9BACL</name>
<evidence type="ECO:0000256" key="1">
    <source>
        <dbReference type="ARBA" id="ARBA00004651"/>
    </source>
</evidence>
<dbReference type="PROSITE" id="PS50850">
    <property type="entry name" value="MFS"/>
    <property type="match status" value="1"/>
</dbReference>
<evidence type="ECO:0000256" key="2">
    <source>
        <dbReference type="ARBA" id="ARBA00022448"/>
    </source>
</evidence>
<feature type="transmembrane region" description="Helical" evidence="7">
    <location>
        <begin position="329"/>
        <end position="349"/>
    </location>
</feature>
<evidence type="ECO:0000259" key="8">
    <source>
        <dbReference type="PROSITE" id="PS50850"/>
    </source>
</evidence>
<feature type="domain" description="Major facilitator superfamily (MFS) profile" evidence="8">
    <location>
        <begin position="11"/>
        <end position="496"/>
    </location>
</feature>
<feature type="transmembrane region" description="Helical" evidence="7">
    <location>
        <begin position="135"/>
        <end position="156"/>
    </location>
</feature>
<dbReference type="NCBIfam" id="TIGR00711">
    <property type="entry name" value="efflux_EmrB"/>
    <property type="match status" value="1"/>
</dbReference>
<dbReference type="Gene3D" id="1.20.1720.10">
    <property type="entry name" value="Multidrug resistance protein D"/>
    <property type="match status" value="1"/>
</dbReference>
<dbReference type="PANTHER" id="PTHR23501:SF170">
    <property type="entry name" value="MULTIDRUG RESISTANCE PROTEIN 3"/>
    <property type="match status" value="1"/>
</dbReference>
<dbReference type="InterPro" id="IPR004638">
    <property type="entry name" value="EmrB-like"/>
</dbReference>
<feature type="transmembrane region" description="Helical" evidence="7">
    <location>
        <begin position="355"/>
        <end position="375"/>
    </location>
</feature>
<evidence type="ECO:0000313" key="10">
    <source>
        <dbReference type="Proteomes" id="UP000547209"/>
    </source>
</evidence>
<keyword evidence="10" id="KW-1185">Reference proteome</keyword>
<evidence type="ECO:0000256" key="7">
    <source>
        <dbReference type="SAM" id="Phobius"/>
    </source>
</evidence>
<evidence type="ECO:0000256" key="4">
    <source>
        <dbReference type="ARBA" id="ARBA00022692"/>
    </source>
</evidence>
<dbReference type="Pfam" id="PF07690">
    <property type="entry name" value="MFS_1"/>
    <property type="match status" value="1"/>
</dbReference>
<sequence length="510" mass="53922">MVQSTSKTGVVIAGLLLAILMASMDNSIMATAMGTIIGDLGGLDKFAWVTSAYMVAEMAGMPIFGKLSDMYGRKRFFVFGIIVFMLGSVLCGMATSIVELSLFRAIQGIGAGAMVPITFTIMFDTVKPEERGKLGGLFGAVFGLSSIFGPLLGAFITDHLHWQWIFYINLPLGLIALVMIAVFYKESKNHAKQRIDWGGAITLVGAIVCLIFALEFGGKTYAWDSAEILGLFAGFVVFAALFIVAERKAEEPIISFRMFRSRLYATSNALALLSGAAFITASMFIPIFMQGVLGGTATNSGMVLLPMMLGTVVTATAGGTLLGKMSYRAIMIPTLVILVAGIALLTTLSADSPRWLVTVYMVLVGLGIGASFSVLSNAAIHALPMNQRGAASATLNFLRSLGMTLGITLFGIIQSHALTRKLTESFGGGDASGLPQGLNLSDPHALMDPTSRTQLPAQVLGKITEGLSSSIVLTFAWGLIPAVLALVAGVMMSKEKFDPKAESDAYAASH</sequence>
<dbReference type="CDD" id="cd17502">
    <property type="entry name" value="MFS_Azr1_MDR_like"/>
    <property type="match status" value="1"/>
</dbReference>
<keyword evidence="2" id="KW-0813">Transport</keyword>
<feature type="transmembrane region" description="Helical" evidence="7">
    <location>
        <begin position="76"/>
        <end position="98"/>
    </location>
</feature>
<dbReference type="PRINTS" id="PR01036">
    <property type="entry name" value="TCRTETB"/>
</dbReference>
<feature type="transmembrane region" description="Helical" evidence="7">
    <location>
        <begin position="226"/>
        <end position="245"/>
    </location>
</feature>
<dbReference type="GO" id="GO:0005886">
    <property type="term" value="C:plasma membrane"/>
    <property type="evidence" value="ECO:0007669"/>
    <property type="project" value="UniProtKB-SubCell"/>
</dbReference>
<feature type="transmembrane region" description="Helical" evidence="7">
    <location>
        <begin position="104"/>
        <end position="123"/>
    </location>
</feature>
<dbReference type="EMBL" id="JACJVP010000022">
    <property type="protein sequence ID" value="MBB6671541.1"/>
    <property type="molecule type" value="Genomic_DNA"/>
</dbReference>
<dbReference type="RefSeq" id="WP_185143025.1">
    <property type="nucleotide sequence ID" value="NZ_JACJVP010000022.1"/>
</dbReference>
<feature type="transmembrane region" description="Helical" evidence="7">
    <location>
        <begin position="266"/>
        <end position="289"/>
    </location>
</feature>
<feature type="transmembrane region" description="Helical" evidence="7">
    <location>
        <begin position="46"/>
        <end position="64"/>
    </location>
</feature>
<protein>
    <submittedName>
        <fullName evidence="9">MFS transporter</fullName>
    </submittedName>
</protein>
<dbReference type="Proteomes" id="UP000547209">
    <property type="component" value="Unassembled WGS sequence"/>
</dbReference>
<dbReference type="InterPro" id="IPR036259">
    <property type="entry name" value="MFS_trans_sf"/>
</dbReference>
<feature type="transmembrane region" description="Helical" evidence="7">
    <location>
        <begin position="195"/>
        <end position="214"/>
    </location>
</feature>
<keyword evidence="6 7" id="KW-0472">Membrane</keyword>
<feature type="transmembrane region" description="Helical" evidence="7">
    <location>
        <begin position="162"/>
        <end position="183"/>
    </location>
</feature>
<reference evidence="9 10" key="1">
    <citation type="submission" date="2020-08" db="EMBL/GenBank/DDBJ databases">
        <title>Cohnella phylogeny.</title>
        <authorList>
            <person name="Dunlap C."/>
        </authorList>
    </citation>
    <scope>NUCLEOTIDE SEQUENCE [LARGE SCALE GENOMIC DNA]</scope>
    <source>
        <strain evidence="9 10">DSM 28246</strain>
    </source>
</reference>
<gene>
    <name evidence="9" type="ORF">H7C19_12695</name>
</gene>
<dbReference type="GO" id="GO:0022857">
    <property type="term" value="F:transmembrane transporter activity"/>
    <property type="evidence" value="ECO:0007669"/>
    <property type="project" value="InterPro"/>
</dbReference>
<dbReference type="InterPro" id="IPR020846">
    <property type="entry name" value="MFS_dom"/>
</dbReference>
<dbReference type="AlphaFoldDB" id="A0A7X0RQ86"/>
<feature type="transmembrane region" description="Helical" evidence="7">
    <location>
        <begin position="471"/>
        <end position="491"/>
    </location>
</feature>
<dbReference type="PANTHER" id="PTHR23501">
    <property type="entry name" value="MAJOR FACILITATOR SUPERFAMILY"/>
    <property type="match status" value="1"/>
</dbReference>
<dbReference type="FunFam" id="1.20.1720.10:FF:000004">
    <property type="entry name" value="EmrB/QacA family drug resistance transporter"/>
    <property type="match status" value="1"/>
</dbReference>
<organism evidence="9 10">
    <name type="scientific">Cohnella nanjingensis</name>
    <dbReference type="NCBI Taxonomy" id="1387779"/>
    <lineage>
        <taxon>Bacteria</taxon>
        <taxon>Bacillati</taxon>
        <taxon>Bacillota</taxon>
        <taxon>Bacilli</taxon>
        <taxon>Bacillales</taxon>
        <taxon>Paenibacillaceae</taxon>
        <taxon>Cohnella</taxon>
    </lineage>
</organism>